<dbReference type="EMBL" id="JARAKH010000024">
    <property type="protein sequence ID" value="KAK8391644.1"/>
    <property type="molecule type" value="Genomic_DNA"/>
</dbReference>
<dbReference type="SUPFAM" id="SSF55681">
    <property type="entry name" value="Class II aaRS and biotin synthetases"/>
    <property type="match status" value="1"/>
</dbReference>
<sequence length="134" mass="15415">MRGGGGGIRLRQGGKRRRGKQTQLTQGCRLPCLSGHCWRKHRRKLYHHCLSATTVMMQWGRGLLRVVWGAPVWVVAGRALHWPANKVRSTFLQYFENLDHHVVSSSPVIPWNDRTLTYVNAGMNQFKPVFPWRG</sequence>
<protein>
    <recommendedName>
        <fullName evidence="2">Alanyl-tRNA synthetase class IIc N-terminal domain-containing protein</fullName>
    </recommendedName>
</protein>
<dbReference type="Gene3D" id="3.30.930.10">
    <property type="entry name" value="Bira Bifunctional Protein, Domain 2"/>
    <property type="match status" value="1"/>
</dbReference>
<dbReference type="PANTHER" id="PTHR11777">
    <property type="entry name" value="ALANYL-TRNA SYNTHETASE"/>
    <property type="match status" value="1"/>
</dbReference>
<dbReference type="InterPro" id="IPR045864">
    <property type="entry name" value="aa-tRNA-synth_II/BPL/LPL"/>
</dbReference>
<dbReference type="GO" id="GO:0002161">
    <property type="term" value="F:aminoacyl-tRNA deacylase activity"/>
    <property type="evidence" value="ECO:0007669"/>
    <property type="project" value="TreeGrafter"/>
</dbReference>
<evidence type="ECO:0000256" key="1">
    <source>
        <dbReference type="SAM" id="MobiDB-lite"/>
    </source>
</evidence>
<reference evidence="3 4" key="1">
    <citation type="submission" date="2023-03" db="EMBL/GenBank/DDBJ databases">
        <title>High-quality genome of Scylla paramamosain provides insights in environmental adaptation.</title>
        <authorList>
            <person name="Zhang L."/>
        </authorList>
    </citation>
    <scope>NUCLEOTIDE SEQUENCE [LARGE SCALE GENOMIC DNA]</scope>
    <source>
        <strain evidence="3">LZ_2023a</strain>
        <tissue evidence="3">Muscle</tissue>
    </source>
</reference>
<evidence type="ECO:0000313" key="4">
    <source>
        <dbReference type="Proteomes" id="UP001487740"/>
    </source>
</evidence>
<dbReference type="InterPro" id="IPR018164">
    <property type="entry name" value="Ala-tRNA-synth_IIc_N"/>
</dbReference>
<evidence type="ECO:0000259" key="2">
    <source>
        <dbReference type="Pfam" id="PF01411"/>
    </source>
</evidence>
<dbReference type="InterPro" id="IPR050058">
    <property type="entry name" value="Ala-tRNA_ligase"/>
</dbReference>
<evidence type="ECO:0000313" key="3">
    <source>
        <dbReference type="EMBL" id="KAK8391644.1"/>
    </source>
</evidence>
<dbReference type="GO" id="GO:0004813">
    <property type="term" value="F:alanine-tRNA ligase activity"/>
    <property type="evidence" value="ECO:0007669"/>
    <property type="project" value="InterPro"/>
</dbReference>
<dbReference type="GO" id="GO:0005739">
    <property type="term" value="C:mitochondrion"/>
    <property type="evidence" value="ECO:0007669"/>
    <property type="project" value="TreeGrafter"/>
</dbReference>
<accession>A0AAW0TWH3</accession>
<dbReference type="Pfam" id="PF01411">
    <property type="entry name" value="tRNA-synt_2c"/>
    <property type="match status" value="1"/>
</dbReference>
<feature type="region of interest" description="Disordered" evidence="1">
    <location>
        <begin position="1"/>
        <end position="22"/>
    </location>
</feature>
<organism evidence="3 4">
    <name type="scientific">Scylla paramamosain</name>
    <name type="common">Mud crab</name>
    <dbReference type="NCBI Taxonomy" id="85552"/>
    <lineage>
        <taxon>Eukaryota</taxon>
        <taxon>Metazoa</taxon>
        <taxon>Ecdysozoa</taxon>
        <taxon>Arthropoda</taxon>
        <taxon>Crustacea</taxon>
        <taxon>Multicrustacea</taxon>
        <taxon>Malacostraca</taxon>
        <taxon>Eumalacostraca</taxon>
        <taxon>Eucarida</taxon>
        <taxon>Decapoda</taxon>
        <taxon>Pleocyemata</taxon>
        <taxon>Brachyura</taxon>
        <taxon>Eubrachyura</taxon>
        <taxon>Portunoidea</taxon>
        <taxon>Portunidae</taxon>
        <taxon>Portuninae</taxon>
        <taxon>Scylla</taxon>
    </lineage>
</organism>
<dbReference type="GO" id="GO:0006419">
    <property type="term" value="P:alanyl-tRNA aminoacylation"/>
    <property type="evidence" value="ECO:0007669"/>
    <property type="project" value="InterPro"/>
</dbReference>
<dbReference type="PANTHER" id="PTHR11777:SF9">
    <property type="entry name" value="ALANINE--TRNA LIGASE, CYTOPLASMIC"/>
    <property type="match status" value="1"/>
</dbReference>
<gene>
    <name evidence="3" type="ORF">O3P69_017286</name>
</gene>
<dbReference type="AlphaFoldDB" id="A0AAW0TWH3"/>
<proteinExistence type="predicted"/>
<dbReference type="GO" id="GO:0005524">
    <property type="term" value="F:ATP binding"/>
    <property type="evidence" value="ECO:0007669"/>
    <property type="project" value="InterPro"/>
</dbReference>
<feature type="domain" description="Alanyl-tRNA synthetase class IIc N-terminal" evidence="2">
    <location>
        <begin position="86"/>
        <end position="130"/>
    </location>
</feature>
<keyword evidence="4" id="KW-1185">Reference proteome</keyword>
<name>A0AAW0TWH3_SCYPA</name>
<dbReference type="Proteomes" id="UP001487740">
    <property type="component" value="Unassembled WGS sequence"/>
</dbReference>
<comment type="caution">
    <text evidence="3">The sequence shown here is derived from an EMBL/GenBank/DDBJ whole genome shotgun (WGS) entry which is preliminary data.</text>
</comment>